<proteinExistence type="predicted"/>
<evidence type="ECO:0000313" key="2">
    <source>
        <dbReference type="Proteomes" id="UP000800038"/>
    </source>
</evidence>
<accession>A0A6A5SQZ3</accession>
<dbReference type="AlphaFoldDB" id="A0A6A5SQZ3"/>
<dbReference type="EMBL" id="ML976040">
    <property type="protein sequence ID" value="KAF1941969.1"/>
    <property type="molecule type" value="Genomic_DNA"/>
</dbReference>
<protein>
    <submittedName>
        <fullName evidence="1">Uncharacterized protein</fullName>
    </submittedName>
</protein>
<sequence>MRRRCDVKHVIGGAEASPQETQDSCYIQLTLSRPLGEGLGLGFHPQGWAFLGSEHRYGQSRLRWLRSVLELKAEFAAATCPGAVGAPSLILIFALAAPAMPSGAEVTSLRVPGTFLEVVICTRRQASRTLDMCGT</sequence>
<gene>
    <name evidence="1" type="ORF">EJ02DRAFT_185716</name>
</gene>
<keyword evidence="2" id="KW-1185">Reference proteome</keyword>
<name>A0A6A5SQZ3_9PLEO</name>
<organism evidence="1 2">
    <name type="scientific">Clathrospora elynae</name>
    <dbReference type="NCBI Taxonomy" id="706981"/>
    <lineage>
        <taxon>Eukaryota</taxon>
        <taxon>Fungi</taxon>
        <taxon>Dikarya</taxon>
        <taxon>Ascomycota</taxon>
        <taxon>Pezizomycotina</taxon>
        <taxon>Dothideomycetes</taxon>
        <taxon>Pleosporomycetidae</taxon>
        <taxon>Pleosporales</taxon>
        <taxon>Diademaceae</taxon>
        <taxon>Clathrospora</taxon>
    </lineage>
</organism>
<evidence type="ECO:0000313" key="1">
    <source>
        <dbReference type="EMBL" id="KAF1941969.1"/>
    </source>
</evidence>
<dbReference type="Proteomes" id="UP000800038">
    <property type="component" value="Unassembled WGS sequence"/>
</dbReference>
<reference evidence="1" key="1">
    <citation type="journal article" date="2020" name="Stud. Mycol.">
        <title>101 Dothideomycetes genomes: a test case for predicting lifestyles and emergence of pathogens.</title>
        <authorList>
            <person name="Haridas S."/>
            <person name="Albert R."/>
            <person name="Binder M."/>
            <person name="Bloem J."/>
            <person name="Labutti K."/>
            <person name="Salamov A."/>
            <person name="Andreopoulos B."/>
            <person name="Baker S."/>
            <person name="Barry K."/>
            <person name="Bills G."/>
            <person name="Bluhm B."/>
            <person name="Cannon C."/>
            <person name="Castanera R."/>
            <person name="Culley D."/>
            <person name="Daum C."/>
            <person name="Ezra D."/>
            <person name="Gonzalez J."/>
            <person name="Henrissat B."/>
            <person name="Kuo A."/>
            <person name="Liang C."/>
            <person name="Lipzen A."/>
            <person name="Lutzoni F."/>
            <person name="Magnuson J."/>
            <person name="Mondo S."/>
            <person name="Nolan M."/>
            <person name="Ohm R."/>
            <person name="Pangilinan J."/>
            <person name="Park H.-J."/>
            <person name="Ramirez L."/>
            <person name="Alfaro M."/>
            <person name="Sun H."/>
            <person name="Tritt A."/>
            <person name="Yoshinaga Y."/>
            <person name="Zwiers L.-H."/>
            <person name="Turgeon B."/>
            <person name="Goodwin S."/>
            <person name="Spatafora J."/>
            <person name="Crous P."/>
            <person name="Grigoriev I."/>
        </authorList>
    </citation>
    <scope>NUCLEOTIDE SEQUENCE</scope>
    <source>
        <strain evidence="1">CBS 161.51</strain>
    </source>
</reference>